<dbReference type="AlphaFoldDB" id="A0A3R9JJN5"/>
<dbReference type="InterPro" id="IPR004185">
    <property type="entry name" value="Glyco_hydro_13_lg-like_dom"/>
</dbReference>
<dbReference type="Gene3D" id="3.90.400.10">
    <property type="entry name" value="Oligo-1,6-glucosidase, Domain 2"/>
    <property type="match status" value="1"/>
</dbReference>
<name>A0A3R9JJN5_STRMT</name>
<dbReference type="Pfam" id="PF02903">
    <property type="entry name" value="Alpha-amylase_N"/>
    <property type="match status" value="1"/>
</dbReference>
<keyword evidence="2 4" id="KW-0326">Glycosidase</keyword>
<dbReference type="EMBL" id="RJNS01000001">
    <property type="protein sequence ID" value="RSI83544.1"/>
    <property type="molecule type" value="Genomic_DNA"/>
</dbReference>
<evidence type="ECO:0000256" key="2">
    <source>
        <dbReference type="ARBA" id="ARBA00023295"/>
    </source>
</evidence>
<proteinExistence type="predicted"/>
<dbReference type="EC" id="3.2.1.-" evidence="4"/>
<dbReference type="GO" id="GO:0005975">
    <property type="term" value="P:carbohydrate metabolic process"/>
    <property type="evidence" value="ECO:0007669"/>
    <property type="project" value="InterPro"/>
</dbReference>
<dbReference type="SUPFAM" id="SSF51445">
    <property type="entry name" value="(Trans)glycosidases"/>
    <property type="match status" value="1"/>
</dbReference>
<evidence type="ECO:0000259" key="3">
    <source>
        <dbReference type="SMART" id="SM00642"/>
    </source>
</evidence>
<dbReference type="Pfam" id="PF00128">
    <property type="entry name" value="Alpha-amylase"/>
    <property type="match status" value="1"/>
</dbReference>
<dbReference type="RefSeq" id="WP_125449128.1">
    <property type="nucleotide sequence ID" value="NZ_RJNS01000001.1"/>
</dbReference>
<dbReference type="CDD" id="cd11338">
    <property type="entry name" value="AmyAc_CMD"/>
    <property type="match status" value="1"/>
</dbReference>
<sequence>MELTAIYHRPESEYAYLYKNKTMHIRIRTKKDDIESINLHYGDPFIFIEDRYEAIKEMRKLTSDALFDYWQVEVTVGYARLQYLFELKDKQGRRILYGDKGCVPNTLENLHYEGNGFKIPYIHEIDACHVPDWVAETVWYQIFPERFANGNPKISPEGALTWDSSIKPKTSDFFGGDLQGIIDHLDYLQDLGITGLYLCPIFESPSNHKYNTTDYFEIDRHFGDKETFRQLVDQAHQRGMKIMLDAVFNHIGDQSPQWQDVLKHGEDSIYKDWFHIQDFPVVKENLVNKRELSYHTFAFESYMPKLNTANPQVRDYLLSVATYWIEEFDIDAWRLDVANEVDHQFWRDFRKAVLAKKPDLYILGEVWHTSQPWLNGDEFHAVMNYPLSDSIKDYFLRGVKKSHQFIDEINSQSMYYRQQISEVMFNLLDSHDTERILATAKGDVQLVKSALACLFLQRGTPCFYYGTELELDGGPDPDCRRVMPWERVSDSNDMLNFMKKLIQLRKDTSGIIQHGKYILEEIKPDVLSLEWHYDGQKIQAIFNQSAENYLVDIDAVALASHCQELDQQLVILPKGFVIFY</sequence>
<reference evidence="4 5" key="1">
    <citation type="submission" date="2018-11" db="EMBL/GenBank/DDBJ databases">
        <title>Species Designations Belie Phenotypic and Genotypic Heterogeneity in Oral Streptococci.</title>
        <authorList>
            <person name="Velsko I."/>
        </authorList>
    </citation>
    <scope>NUCLEOTIDE SEQUENCE [LARGE SCALE GENOMIC DNA]</scope>
    <source>
        <strain evidence="4 5">BCA11</strain>
    </source>
</reference>
<dbReference type="OrthoDB" id="9805159at2"/>
<dbReference type="PANTHER" id="PTHR10357:SF210">
    <property type="entry name" value="MALTODEXTRIN GLUCOSIDASE"/>
    <property type="match status" value="1"/>
</dbReference>
<dbReference type="InterPro" id="IPR006047">
    <property type="entry name" value="GH13_cat_dom"/>
</dbReference>
<dbReference type="Gene3D" id="3.20.20.80">
    <property type="entry name" value="Glycosidases"/>
    <property type="match status" value="1"/>
</dbReference>
<dbReference type="InterPro" id="IPR045857">
    <property type="entry name" value="O16G_dom_2"/>
</dbReference>
<keyword evidence="1 4" id="KW-0378">Hydrolase</keyword>
<comment type="caution">
    <text evidence="4">The sequence shown here is derived from an EMBL/GenBank/DDBJ whole genome shotgun (WGS) entry which is preliminary data.</text>
</comment>
<dbReference type="PANTHER" id="PTHR10357">
    <property type="entry name" value="ALPHA-AMYLASE FAMILY MEMBER"/>
    <property type="match status" value="1"/>
</dbReference>
<dbReference type="Proteomes" id="UP000278970">
    <property type="component" value="Unassembled WGS sequence"/>
</dbReference>
<dbReference type="CDD" id="cd02857">
    <property type="entry name" value="E_set_CDase_PDE_N"/>
    <property type="match status" value="1"/>
</dbReference>
<gene>
    <name evidence="4" type="primary">bbmA</name>
    <name evidence="4" type="ORF">D8854_01400</name>
</gene>
<evidence type="ECO:0000313" key="5">
    <source>
        <dbReference type="Proteomes" id="UP000278970"/>
    </source>
</evidence>
<dbReference type="SMART" id="SM00642">
    <property type="entry name" value="Aamy"/>
    <property type="match status" value="1"/>
</dbReference>
<dbReference type="GO" id="GO:0004553">
    <property type="term" value="F:hydrolase activity, hydrolyzing O-glycosyl compounds"/>
    <property type="evidence" value="ECO:0007669"/>
    <property type="project" value="InterPro"/>
</dbReference>
<evidence type="ECO:0000313" key="4">
    <source>
        <dbReference type="EMBL" id="RSI83544.1"/>
    </source>
</evidence>
<protein>
    <submittedName>
        <fullName evidence="4">Intracellular maltogenic amylase</fullName>
        <ecNumber evidence="4">3.2.1.-</ecNumber>
    </submittedName>
</protein>
<dbReference type="InterPro" id="IPR017853">
    <property type="entry name" value="GH"/>
</dbReference>
<feature type="domain" description="Glycosyl hydrolase family 13 catalytic" evidence="3">
    <location>
        <begin position="141"/>
        <end position="505"/>
    </location>
</feature>
<dbReference type="Gene3D" id="2.60.40.10">
    <property type="entry name" value="Immunoglobulins"/>
    <property type="match status" value="1"/>
</dbReference>
<organism evidence="4 5">
    <name type="scientific">Streptococcus mitis</name>
    <dbReference type="NCBI Taxonomy" id="28037"/>
    <lineage>
        <taxon>Bacteria</taxon>
        <taxon>Bacillati</taxon>
        <taxon>Bacillota</taxon>
        <taxon>Bacilli</taxon>
        <taxon>Lactobacillales</taxon>
        <taxon>Streptococcaceae</taxon>
        <taxon>Streptococcus</taxon>
        <taxon>Streptococcus mitis group</taxon>
    </lineage>
</organism>
<accession>A0A3R9JJN5</accession>
<evidence type="ECO:0000256" key="1">
    <source>
        <dbReference type="ARBA" id="ARBA00022801"/>
    </source>
</evidence>
<dbReference type="InterPro" id="IPR013783">
    <property type="entry name" value="Ig-like_fold"/>
</dbReference>